<keyword evidence="2" id="KW-1003">Cell membrane</keyword>
<keyword evidence="12 14" id="KW-0472">Membrane</keyword>
<proteinExistence type="predicted"/>
<dbReference type="Gene3D" id="3.30.450.40">
    <property type="match status" value="1"/>
</dbReference>
<keyword evidence="7 16" id="KW-0418">Kinase</keyword>
<protein>
    <submittedName>
        <fullName evidence="16">Histidine kinase</fullName>
    </submittedName>
</protein>
<dbReference type="SUPFAM" id="SSF103190">
    <property type="entry name" value="Sensory domain-like"/>
    <property type="match status" value="1"/>
</dbReference>
<dbReference type="FunFam" id="3.30.450.40:FF:000035">
    <property type="entry name" value="PAS sensor protein"/>
    <property type="match status" value="1"/>
</dbReference>
<dbReference type="InterPro" id="IPR003594">
    <property type="entry name" value="HATPase_dom"/>
</dbReference>
<evidence type="ECO:0000313" key="17">
    <source>
        <dbReference type="Proteomes" id="UP000641386"/>
    </source>
</evidence>
<dbReference type="Pfam" id="PF17203">
    <property type="entry name" value="sCache_3_2"/>
    <property type="match status" value="1"/>
</dbReference>
<evidence type="ECO:0000256" key="2">
    <source>
        <dbReference type="ARBA" id="ARBA00022475"/>
    </source>
</evidence>
<dbReference type="AlphaFoldDB" id="A0A919AGJ7"/>
<dbReference type="SMART" id="SM00065">
    <property type="entry name" value="GAF"/>
    <property type="match status" value="1"/>
</dbReference>
<dbReference type="FunFam" id="3.60.40.10:FF:000031">
    <property type="entry name" value="PAS sensor protein"/>
    <property type="match status" value="1"/>
</dbReference>
<organism evidence="16 17">
    <name type="scientific">Streptomyces spiralis</name>
    <dbReference type="NCBI Taxonomy" id="66376"/>
    <lineage>
        <taxon>Bacteria</taxon>
        <taxon>Bacillati</taxon>
        <taxon>Actinomycetota</taxon>
        <taxon>Actinomycetes</taxon>
        <taxon>Kitasatosporales</taxon>
        <taxon>Streptomycetaceae</taxon>
        <taxon>Streptomyces</taxon>
    </lineage>
</organism>
<dbReference type="PANTHER" id="PTHR43156">
    <property type="entry name" value="STAGE II SPORULATION PROTEIN E-RELATED"/>
    <property type="match status" value="1"/>
</dbReference>
<dbReference type="InterPro" id="IPR033463">
    <property type="entry name" value="sCache_3"/>
</dbReference>
<evidence type="ECO:0000256" key="5">
    <source>
        <dbReference type="ARBA" id="ARBA00022692"/>
    </source>
</evidence>
<feature type="transmembrane region" description="Helical" evidence="14">
    <location>
        <begin position="45"/>
        <end position="70"/>
    </location>
</feature>
<dbReference type="InterPro" id="IPR001932">
    <property type="entry name" value="PPM-type_phosphatase-like_dom"/>
</dbReference>
<dbReference type="InterPro" id="IPR036457">
    <property type="entry name" value="PPM-type-like_dom_sf"/>
</dbReference>
<dbReference type="SMART" id="SM00091">
    <property type="entry name" value="PAS"/>
    <property type="match status" value="1"/>
</dbReference>
<dbReference type="CDD" id="cd18773">
    <property type="entry name" value="PDC1_HK_sensor"/>
    <property type="match status" value="1"/>
</dbReference>
<dbReference type="InterPro" id="IPR036890">
    <property type="entry name" value="HATPase_C_sf"/>
</dbReference>
<comment type="caution">
    <text evidence="16">The sequence shown here is derived from an EMBL/GenBank/DDBJ whole genome shotgun (WGS) entry which is preliminary data.</text>
</comment>
<evidence type="ECO:0000259" key="15">
    <source>
        <dbReference type="PROSITE" id="PS50112"/>
    </source>
</evidence>
<sequence length="926" mass="99388">MIGRTRRSRSKAAPPPGGRRSADPSRRLWRFPGRRLSPSWSLRTLAAQVFLLQVIVVLVLIAAAAAALVLQGRYDGENSARERSLAVAEAFAHAPGTATALQSSDPTRALQPSVMHAQAGSGVDFISVLDPRGVRLADTQPQLIGTTAQDIGRAAMGETFTDTFRGKPSDAVRAVVPVMDASRRVVGVVTAGIKIENVGHLLDQQVPMVLGSAALALALATGGTALVSRRLRRQTHGLGPAEMTRMYEHHDAVLHAVREGVLIVGADGRLLLANDEAHRLLGLPPDAGRRHVTELGLGEEMTRLLVSGEAASDVVCPAGDRLLAVNTRRTAPYGGAQGLVASFRDTTELQALSGRAEMARGRLTLLYEAGVRIGRTLDVPRTAQELAEVAVPRMADVVTVELLDAVLHGEEPTGAVNRMRRTALHGSLPGDPLQPVGDSIQFVVADTPMVAALRRGKAVLVPDLETARDWRAQDPEGARRVLAAGIHSLITVPLRARGVVLGMVNFWRVAGAARFDDEDVAVAEELVARAAVAIDNARRYSREHEMAVTLQRSLLPRDLPEQDALEVAWRYLPAQSGVGGDWFDVIPLPGFRVALVVGDVVGHGLHAAVTMGRLRTAVLNFSSLDLPAEELLGHLDEMVTRLDTQADAADGEGSRVTGATCLYAIYDPVGGRCTVSRAGHVAPAVVDPSGRVTFPDLPLSPPLGVGGHPFEAGELDLSEGSRLVLFTDGLVEDRGRDIDEGLRILGAAVAHPDRSPEETCRALMETMLPQHPSDDVALLVARTRLLDPSQVAVWDVPFEAGAVSRVRTEVSRRLVDWELEEVSFATELILSELLTNAIRYGAPPVRVRILLGRTLVCEVSDGSNTSPRLRRAATTDEGGRGLFLVSQFADRWGTRYVAHGKVIWAEQTLGRAPEPDMTLLIDEMAW</sequence>
<evidence type="ECO:0000256" key="1">
    <source>
        <dbReference type="ARBA" id="ARBA00004651"/>
    </source>
</evidence>
<keyword evidence="6" id="KW-0547">Nucleotide-binding</keyword>
<dbReference type="Gene3D" id="3.30.450.20">
    <property type="entry name" value="PAS domain"/>
    <property type="match status" value="2"/>
</dbReference>
<keyword evidence="3" id="KW-0597">Phosphoprotein</keyword>
<reference evidence="16" key="2">
    <citation type="submission" date="2020-09" db="EMBL/GenBank/DDBJ databases">
        <authorList>
            <person name="Sun Q."/>
            <person name="Ohkuma M."/>
        </authorList>
    </citation>
    <scope>NUCLEOTIDE SEQUENCE</scope>
    <source>
        <strain evidence="16">JCM 3302</strain>
    </source>
</reference>
<evidence type="ECO:0000256" key="4">
    <source>
        <dbReference type="ARBA" id="ARBA00022679"/>
    </source>
</evidence>
<dbReference type="GO" id="GO:0005886">
    <property type="term" value="C:plasma membrane"/>
    <property type="evidence" value="ECO:0007669"/>
    <property type="project" value="UniProtKB-SubCell"/>
</dbReference>
<dbReference type="Pfam" id="PF13185">
    <property type="entry name" value="GAF_2"/>
    <property type="match status" value="1"/>
</dbReference>
<evidence type="ECO:0000256" key="13">
    <source>
        <dbReference type="SAM" id="MobiDB-lite"/>
    </source>
</evidence>
<keyword evidence="11" id="KW-0902">Two-component regulatory system</keyword>
<evidence type="ECO:0000256" key="3">
    <source>
        <dbReference type="ARBA" id="ARBA00022553"/>
    </source>
</evidence>
<keyword evidence="5 14" id="KW-0812">Transmembrane</keyword>
<keyword evidence="4" id="KW-0808">Transferase</keyword>
<dbReference type="GO" id="GO:0000160">
    <property type="term" value="P:phosphorelay signal transduction system"/>
    <property type="evidence" value="ECO:0007669"/>
    <property type="project" value="UniProtKB-KW"/>
</dbReference>
<gene>
    <name evidence="16" type="ORF">GCM10014715_72880</name>
</gene>
<evidence type="ECO:0000256" key="8">
    <source>
        <dbReference type="ARBA" id="ARBA00022801"/>
    </source>
</evidence>
<dbReference type="InterPro" id="IPR029016">
    <property type="entry name" value="GAF-like_dom_sf"/>
</dbReference>
<dbReference type="EMBL" id="BNBC01000050">
    <property type="protein sequence ID" value="GHF06279.1"/>
    <property type="molecule type" value="Genomic_DNA"/>
</dbReference>
<dbReference type="PANTHER" id="PTHR43156:SF2">
    <property type="entry name" value="STAGE II SPORULATION PROTEIN E"/>
    <property type="match status" value="1"/>
</dbReference>
<evidence type="ECO:0000256" key="6">
    <source>
        <dbReference type="ARBA" id="ARBA00022741"/>
    </source>
</evidence>
<evidence type="ECO:0000256" key="12">
    <source>
        <dbReference type="ARBA" id="ARBA00023136"/>
    </source>
</evidence>
<reference evidence="16" key="1">
    <citation type="journal article" date="2014" name="Int. J. Syst. Evol. Microbiol.">
        <title>Complete genome sequence of Corynebacterium casei LMG S-19264T (=DSM 44701T), isolated from a smear-ripened cheese.</title>
        <authorList>
            <consortium name="US DOE Joint Genome Institute (JGI-PGF)"/>
            <person name="Walter F."/>
            <person name="Albersmeier A."/>
            <person name="Kalinowski J."/>
            <person name="Ruckert C."/>
        </authorList>
    </citation>
    <scope>NUCLEOTIDE SEQUENCE</scope>
    <source>
        <strain evidence="16">JCM 3302</strain>
    </source>
</reference>
<evidence type="ECO:0000256" key="9">
    <source>
        <dbReference type="ARBA" id="ARBA00022840"/>
    </source>
</evidence>
<dbReference type="Proteomes" id="UP000641386">
    <property type="component" value="Unassembled WGS sequence"/>
</dbReference>
<accession>A0A919AGJ7</accession>
<dbReference type="InterPro" id="IPR035965">
    <property type="entry name" value="PAS-like_dom_sf"/>
</dbReference>
<dbReference type="FunFam" id="3.30.565.10:FF:000028">
    <property type="entry name" value="PAS sensor protein"/>
    <property type="match status" value="1"/>
</dbReference>
<evidence type="ECO:0000313" key="16">
    <source>
        <dbReference type="EMBL" id="GHF06279.1"/>
    </source>
</evidence>
<dbReference type="PROSITE" id="PS50112">
    <property type="entry name" value="PAS"/>
    <property type="match status" value="1"/>
</dbReference>
<dbReference type="SUPFAM" id="SSF55874">
    <property type="entry name" value="ATPase domain of HSP90 chaperone/DNA topoisomerase II/histidine kinase"/>
    <property type="match status" value="1"/>
</dbReference>
<feature type="domain" description="PAS" evidence="15">
    <location>
        <begin position="246"/>
        <end position="286"/>
    </location>
</feature>
<keyword evidence="9" id="KW-0067">ATP-binding</keyword>
<dbReference type="InterPro" id="IPR000014">
    <property type="entry name" value="PAS"/>
</dbReference>
<keyword evidence="17" id="KW-1185">Reference proteome</keyword>
<dbReference type="GO" id="GO:0016301">
    <property type="term" value="F:kinase activity"/>
    <property type="evidence" value="ECO:0007669"/>
    <property type="project" value="UniProtKB-KW"/>
</dbReference>
<evidence type="ECO:0000256" key="7">
    <source>
        <dbReference type="ARBA" id="ARBA00022777"/>
    </source>
</evidence>
<dbReference type="SUPFAM" id="SSF55785">
    <property type="entry name" value="PYP-like sensor domain (PAS domain)"/>
    <property type="match status" value="1"/>
</dbReference>
<keyword evidence="8" id="KW-0378">Hydrolase</keyword>
<dbReference type="RefSeq" id="WP_189907077.1">
    <property type="nucleotide sequence ID" value="NZ_BNBC01000050.1"/>
</dbReference>
<dbReference type="SUPFAM" id="SSF81606">
    <property type="entry name" value="PP2C-like"/>
    <property type="match status" value="1"/>
</dbReference>
<dbReference type="Gene3D" id="3.60.40.10">
    <property type="entry name" value="PPM-type phosphatase domain"/>
    <property type="match status" value="1"/>
</dbReference>
<dbReference type="Gene3D" id="3.30.565.10">
    <property type="entry name" value="Histidine kinase-like ATPase, C-terminal domain"/>
    <property type="match status" value="1"/>
</dbReference>
<evidence type="ECO:0000256" key="10">
    <source>
        <dbReference type="ARBA" id="ARBA00022989"/>
    </source>
</evidence>
<evidence type="ECO:0000256" key="14">
    <source>
        <dbReference type="SAM" id="Phobius"/>
    </source>
</evidence>
<comment type="subcellular location">
    <subcellularLocation>
        <location evidence="1">Cell membrane</location>
        <topology evidence="1">Multi-pass membrane protein</topology>
    </subcellularLocation>
</comment>
<dbReference type="CDD" id="cd16936">
    <property type="entry name" value="HATPase_RsbW-like"/>
    <property type="match status" value="1"/>
</dbReference>
<keyword evidence="10 14" id="KW-1133">Transmembrane helix</keyword>
<dbReference type="InterPro" id="IPR003018">
    <property type="entry name" value="GAF"/>
</dbReference>
<dbReference type="SUPFAM" id="SSF55781">
    <property type="entry name" value="GAF domain-like"/>
    <property type="match status" value="1"/>
</dbReference>
<dbReference type="SMART" id="SM00331">
    <property type="entry name" value="PP2C_SIG"/>
    <property type="match status" value="1"/>
</dbReference>
<evidence type="ECO:0000256" key="11">
    <source>
        <dbReference type="ARBA" id="ARBA00023012"/>
    </source>
</evidence>
<dbReference type="Pfam" id="PF13581">
    <property type="entry name" value="HATPase_c_2"/>
    <property type="match status" value="1"/>
</dbReference>
<feature type="region of interest" description="Disordered" evidence="13">
    <location>
        <begin position="1"/>
        <end position="25"/>
    </location>
</feature>
<dbReference type="GO" id="GO:0016791">
    <property type="term" value="F:phosphatase activity"/>
    <property type="evidence" value="ECO:0007669"/>
    <property type="project" value="TreeGrafter"/>
</dbReference>
<dbReference type="GO" id="GO:0005524">
    <property type="term" value="F:ATP binding"/>
    <property type="evidence" value="ECO:0007669"/>
    <property type="project" value="UniProtKB-KW"/>
</dbReference>
<dbReference type="Pfam" id="PF07228">
    <property type="entry name" value="SpoIIE"/>
    <property type="match status" value="1"/>
</dbReference>
<name>A0A919AGJ7_9ACTN</name>
<dbReference type="InterPro" id="IPR052016">
    <property type="entry name" value="Bact_Sigma-Reg"/>
</dbReference>
<dbReference type="InterPro" id="IPR029151">
    <property type="entry name" value="Sensor-like_sf"/>
</dbReference>
<feature type="compositionally biased region" description="Basic residues" evidence="13">
    <location>
        <begin position="1"/>
        <end position="10"/>
    </location>
</feature>